<reference evidence="1 2" key="1">
    <citation type="journal article" date="2015" name="Genome Announc.">
        <title>Expanding the biotechnology potential of lactobacilli through comparative genomics of 213 strains and associated genera.</title>
        <authorList>
            <person name="Sun Z."/>
            <person name="Harris H.M."/>
            <person name="McCann A."/>
            <person name="Guo C."/>
            <person name="Argimon S."/>
            <person name="Zhang W."/>
            <person name="Yang X."/>
            <person name="Jeffery I.B."/>
            <person name="Cooney J.C."/>
            <person name="Kagawa T.F."/>
            <person name="Liu W."/>
            <person name="Song Y."/>
            <person name="Salvetti E."/>
            <person name="Wrobel A."/>
            <person name="Rasinkangas P."/>
            <person name="Parkhill J."/>
            <person name="Rea M.C."/>
            <person name="O'Sullivan O."/>
            <person name="Ritari J."/>
            <person name="Douillard F.P."/>
            <person name="Paul Ross R."/>
            <person name="Yang R."/>
            <person name="Briner A.E."/>
            <person name="Felis G.E."/>
            <person name="de Vos W.M."/>
            <person name="Barrangou R."/>
            <person name="Klaenhammer T.R."/>
            <person name="Caufield P.W."/>
            <person name="Cui Y."/>
            <person name="Zhang H."/>
            <person name="O'Toole P.W."/>
        </authorList>
    </citation>
    <scope>NUCLEOTIDE SEQUENCE [LARGE SCALE GENOMIC DNA]</scope>
    <source>
        <strain evidence="1 2">DSM 18793</strain>
    </source>
</reference>
<comment type="caution">
    <text evidence="1">The sequence shown here is derived from an EMBL/GenBank/DDBJ whole genome shotgun (WGS) entry which is preliminary data.</text>
</comment>
<keyword evidence="2" id="KW-1185">Reference proteome</keyword>
<organism evidence="1 2">
    <name type="scientific">Limosilactobacillus equigenerosi DSM 18793 = JCM 14505</name>
    <dbReference type="NCBI Taxonomy" id="1423742"/>
    <lineage>
        <taxon>Bacteria</taxon>
        <taxon>Bacillati</taxon>
        <taxon>Bacillota</taxon>
        <taxon>Bacilli</taxon>
        <taxon>Lactobacillales</taxon>
        <taxon>Lactobacillaceae</taxon>
        <taxon>Limosilactobacillus</taxon>
    </lineage>
</organism>
<sequence>MVIKVKKIGESLALTIPESFKVASDADYNVEMLADGTIVYRPSHRNPFEGNWFKENIKQVDITEESGVLDSEWI</sequence>
<evidence type="ECO:0008006" key="3">
    <source>
        <dbReference type="Google" id="ProtNLM"/>
    </source>
</evidence>
<dbReference type="AlphaFoldDB" id="A0A0R1ULA5"/>
<evidence type="ECO:0000313" key="2">
    <source>
        <dbReference type="Proteomes" id="UP000051084"/>
    </source>
</evidence>
<name>A0A0R1ULA5_9LACO</name>
<protein>
    <recommendedName>
        <fullName evidence="3">SpoVT-AbrB domain-containing protein</fullName>
    </recommendedName>
</protein>
<dbReference type="OrthoDB" id="71707at2"/>
<dbReference type="EMBL" id="AZGC01000039">
    <property type="protein sequence ID" value="KRL93965.1"/>
    <property type="molecule type" value="Genomic_DNA"/>
</dbReference>
<evidence type="ECO:0000313" key="1">
    <source>
        <dbReference type="EMBL" id="KRL93965.1"/>
    </source>
</evidence>
<accession>A0A0R1ULA5</accession>
<proteinExistence type="predicted"/>
<dbReference type="Proteomes" id="UP000051084">
    <property type="component" value="Unassembled WGS sequence"/>
</dbReference>
<dbReference type="RefSeq" id="WP_054652878.1">
    <property type="nucleotide sequence ID" value="NZ_AZGC01000039.1"/>
</dbReference>
<dbReference type="PATRIC" id="fig|1423742.4.peg.1490"/>
<gene>
    <name evidence="1" type="ORF">FC21_GL001437</name>
</gene>